<evidence type="ECO:0000256" key="2">
    <source>
        <dbReference type="SAM" id="Phobius"/>
    </source>
</evidence>
<evidence type="ECO:0000313" key="4">
    <source>
        <dbReference type="EMBL" id="GGT94523.1"/>
    </source>
</evidence>
<dbReference type="Pfam" id="PF20182">
    <property type="entry name" value="DUF6545"/>
    <property type="match status" value="1"/>
</dbReference>
<dbReference type="InterPro" id="IPR046675">
    <property type="entry name" value="DUF6545"/>
</dbReference>
<feature type="transmembrane region" description="Helical" evidence="2">
    <location>
        <begin position="148"/>
        <end position="167"/>
    </location>
</feature>
<reference evidence="4" key="1">
    <citation type="journal article" date="2014" name="Int. J. Syst. Evol. Microbiol.">
        <title>Complete genome sequence of Corynebacterium casei LMG S-19264T (=DSM 44701T), isolated from a smear-ripened cheese.</title>
        <authorList>
            <consortium name="US DOE Joint Genome Institute (JGI-PGF)"/>
            <person name="Walter F."/>
            <person name="Albersmeier A."/>
            <person name="Kalinowski J."/>
            <person name="Ruckert C."/>
        </authorList>
    </citation>
    <scope>NUCLEOTIDE SEQUENCE</scope>
    <source>
        <strain evidence="4">JCM 4125</strain>
    </source>
</reference>
<feature type="transmembrane region" description="Helical" evidence="2">
    <location>
        <begin position="222"/>
        <end position="244"/>
    </location>
</feature>
<keyword evidence="2" id="KW-0472">Membrane</keyword>
<name>A0A918HQH3_9ACTN</name>
<proteinExistence type="predicted"/>
<dbReference type="EMBL" id="BMSA01000045">
    <property type="protein sequence ID" value="GGT94523.1"/>
    <property type="molecule type" value="Genomic_DNA"/>
</dbReference>
<dbReference type="Proteomes" id="UP000646776">
    <property type="component" value="Unassembled WGS sequence"/>
</dbReference>
<feature type="transmembrane region" description="Helical" evidence="2">
    <location>
        <begin position="107"/>
        <end position="128"/>
    </location>
</feature>
<feature type="domain" description="DUF6545" evidence="3">
    <location>
        <begin position="246"/>
        <end position="427"/>
    </location>
</feature>
<evidence type="ECO:0000259" key="3">
    <source>
        <dbReference type="Pfam" id="PF20182"/>
    </source>
</evidence>
<feature type="transmembrane region" description="Helical" evidence="2">
    <location>
        <begin position="73"/>
        <end position="95"/>
    </location>
</feature>
<keyword evidence="2" id="KW-1133">Transmembrane helix</keyword>
<feature type="transmembrane region" description="Helical" evidence="2">
    <location>
        <begin position="188"/>
        <end position="210"/>
    </location>
</feature>
<keyword evidence="5" id="KW-1185">Reference proteome</keyword>
<accession>A0A918HQH3</accession>
<dbReference type="AlphaFoldDB" id="A0A918HQH3"/>
<feature type="region of interest" description="Disordered" evidence="1">
    <location>
        <begin position="383"/>
        <end position="418"/>
    </location>
</feature>
<evidence type="ECO:0000256" key="1">
    <source>
        <dbReference type="SAM" id="MobiDB-lite"/>
    </source>
</evidence>
<feature type="transmembrane region" description="Helical" evidence="2">
    <location>
        <begin position="36"/>
        <end position="53"/>
    </location>
</feature>
<gene>
    <name evidence="4" type="ORF">GCM10010226_85380</name>
</gene>
<evidence type="ECO:0000313" key="5">
    <source>
        <dbReference type="Proteomes" id="UP000646776"/>
    </source>
</evidence>
<organism evidence="4 5">
    <name type="scientific">Streptomyces phaeofaciens</name>
    <dbReference type="NCBI Taxonomy" id="68254"/>
    <lineage>
        <taxon>Bacteria</taxon>
        <taxon>Bacillati</taxon>
        <taxon>Actinomycetota</taxon>
        <taxon>Actinomycetes</taxon>
        <taxon>Kitasatosporales</taxon>
        <taxon>Streptomycetaceae</taxon>
        <taxon>Streptomyces</taxon>
    </lineage>
</organism>
<reference evidence="4" key="2">
    <citation type="submission" date="2020-09" db="EMBL/GenBank/DDBJ databases">
        <authorList>
            <person name="Sun Q."/>
            <person name="Ohkuma M."/>
        </authorList>
    </citation>
    <scope>NUCLEOTIDE SEQUENCE</scope>
    <source>
        <strain evidence="4">JCM 4125</strain>
    </source>
</reference>
<comment type="caution">
    <text evidence="4">The sequence shown here is derived from an EMBL/GenBank/DDBJ whole genome shotgun (WGS) entry which is preliminary data.</text>
</comment>
<protein>
    <recommendedName>
        <fullName evidence="3">DUF6545 domain-containing protein</fullName>
    </recommendedName>
</protein>
<dbReference type="RefSeq" id="WP_189717996.1">
    <property type="nucleotide sequence ID" value="NZ_BMSA01000045.1"/>
</dbReference>
<feature type="transmembrane region" description="Helical" evidence="2">
    <location>
        <begin position="6"/>
        <end position="29"/>
    </location>
</feature>
<sequence length="453" mass="48885">MSESTATAVYFFIASLYLTVACWKGFALLRAPSPSFALQTAVHAVGGIVYVVASPLGYRSLGSAVGQPWLPTLPIYLGILACFGMNHLLTILWTPSRQGVSWRARRLTTAWSLAYGFSLTAMIIAFVGADLEGPAVPLEFNTDQVDDLHVLVFLTVFLTMLTCGTLSTWRRSRRAQIDDEAIMHAVRWFGAGMLVTFGYVVCSAPAIVAAATGHHQLDALGVMGSGFGVAGSVMTVYGVSGAAVSKWLAERRDIAVLQPLWQLVVARVDERLSLDSTLGQRDSNYETGSTDAMQPMPHRLLGVRWTLTRQVIEILDGFRELERGAWARSSPANSVKALYEEAMKTDELRRKLGLGKKGLPEAELDALATAAVIRDAVERLQTARKSGNGVAVSTPSAGPRSVPDVPGKKTPAANERPRLVRVARALDHPMVDASLRVVRSLPQTDEPLTTGAS</sequence>
<keyword evidence="2" id="KW-0812">Transmembrane</keyword>